<gene>
    <name evidence="3" type="ORF">Dsin_030939</name>
</gene>
<dbReference type="GO" id="GO:0016197">
    <property type="term" value="P:endosomal transport"/>
    <property type="evidence" value="ECO:0007669"/>
    <property type="project" value="TreeGrafter"/>
</dbReference>
<evidence type="ECO:0000256" key="2">
    <source>
        <dbReference type="ARBA" id="ARBA00019577"/>
    </source>
</evidence>
<evidence type="ECO:0000313" key="3">
    <source>
        <dbReference type="EMBL" id="KAK3183653.1"/>
    </source>
</evidence>
<protein>
    <recommendedName>
        <fullName evidence="2">Biogenesis of lysosome-related organelles complex 1 subunit 1</fullName>
    </recommendedName>
</protein>
<dbReference type="Proteomes" id="UP001281410">
    <property type="component" value="Unassembled WGS sequence"/>
</dbReference>
<dbReference type="InterPro" id="IPR009395">
    <property type="entry name" value="BLOC1S1"/>
</dbReference>
<comment type="similarity">
    <text evidence="1">Belongs to the BLOC1S1 family.</text>
</comment>
<proteinExistence type="inferred from homology"/>
<accession>A0AAD9ZK95</accession>
<dbReference type="GO" id="GO:0031083">
    <property type="term" value="C:BLOC-1 complex"/>
    <property type="evidence" value="ECO:0007669"/>
    <property type="project" value="InterPro"/>
</dbReference>
<name>A0AAD9ZK95_9ROSI</name>
<comment type="caution">
    <text evidence="3">The sequence shown here is derived from an EMBL/GenBank/DDBJ whole genome shotgun (WGS) entry which is preliminary data.</text>
</comment>
<keyword evidence="4" id="KW-1185">Reference proteome</keyword>
<sequence>MASPKRPPARTRVLHQPETEIGGLEGSLLQLLQNHQHSSLRLREQTERAKKESISNAKRVVGFKIVMWSRKVSKLKFEH</sequence>
<dbReference type="PANTHER" id="PTHR13073">
    <property type="entry name" value="BLOC-1 COMPLEX SUBUNIT 1"/>
    <property type="match status" value="1"/>
</dbReference>
<dbReference type="EMBL" id="JANJYJ010000010">
    <property type="protein sequence ID" value="KAK3183653.1"/>
    <property type="molecule type" value="Genomic_DNA"/>
</dbReference>
<dbReference type="AlphaFoldDB" id="A0AAD9ZK95"/>
<dbReference type="PANTHER" id="PTHR13073:SF0">
    <property type="entry name" value="BIOGENESIS OF LYSOSOME-RELATED ORGANELLES COMPLEX 1 SUBUNIT 1"/>
    <property type="match status" value="1"/>
</dbReference>
<evidence type="ECO:0000313" key="4">
    <source>
        <dbReference type="Proteomes" id="UP001281410"/>
    </source>
</evidence>
<reference evidence="3" key="1">
    <citation type="journal article" date="2023" name="Plant J.">
        <title>Genome sequences and population genomics provide insights into the demographic history, inbreeding, and mutation load of two 'living fossil' tree species of Dipteronia.</title>
        <authorList>
            <person name="Feng Y."/>
            <person name="Comes H.P."/>
            <person name="Chen J."/>
            <person name="Zhu S."/>
            <person name="Lu R."/>
            <person name="Zhang X."/>
            <person name="Li P."/>
            <person name="Qiu J."/>
            <person name="Olsen K.M."/>
            <person name="Qiu Y."/>
        </authorList>
    </citation>
    <scope>NUCLEOTIDE SEQUENCE</scope>
    <source>
        <strain evidence="3">NBL</strain>
    </source>
</reference>
<organism evidence="3 4">
    <name type="scientific">Dipteronia sinensis</name>
    <dbReference type="NCBI Taxonomy" id="43782"/>
    <lineage>
        <taxon>Eukaryota</taxon>
        <taxon>Viridiplantae</taxon>
        <taxon>Streptophyta</taxon>
        <taxon>Embryophyta</taxon>
        <taxon>Tracheophyta</taxon>
        <taxon>Spermatophyta</taxon>
        <taxon>Magnoliopsida</taxon>
        <taxon>eudicotyledons</taxon>
        <taxon>Gunneridae</taxon>
        <taxon>Pentapetalae</taxon>
        <taxon>rosids</taxon>
        <taxon>malvids</taxon>
        <taxon>Sapindales</taxon>
        <taxon>Sapindaceae</taxon>
        <taxon>Hippocastanoideae</taxon>
        <taxon>Acereae</taxon>
        <taxon>Dipteronia</taxon>
    </lineage>
</organism>
<evidence type="ECO:0000256" key="1">
    <source>
        <dbReference type="ARBA" id="ARBA00007133"/>
    </source>
</evidence>